<gene>
    <name evidence="2" type="ORF">NCTC10392_00632</name>
</gene>
<evidence type="ECO:0000313" key="2">
    <source>
        <dbReference type="EMBL" id="SUD28019.1"/>
    </source>
</evidence>
<evidence type="ECO:0000313" key="3">
    <source>
        <dbReference type="Proteomes" id="UP000255125"/>
    </source>
</evidence>
<proteinExistence type="predicted"/>
<dbReference type="RefSeq" id="WP_235205537.1">
    <property type="nucleotide sequence ID" value="NZ_CP008896.1"/>
</dbReference>
<dbReference type="EMBL" id="UGUS01000002">
    <property type="protein sequence ID" value="SUD28019.1"/>
    <property type="molecule type" value="Genomic_DNA"/>
</dbReference>
<organism evidence="2 3">
    <name type="scientific">Pseudomonas fluorescens</name>
    <dbReference type="NCBI Taxonomy" id="294"/>
    <lineage>
        <taxon>Bacteria</taxon>
        <taxon>Pseudomonadati</taxon>
        <taxon>Pseudomonadota</taxon>
        <taxon>Gammaproteobacteria</taxon>
        <taxon>Pseudomonadales</taxon>
        <taxon>Pseudomonadaceae</taxon>
        <taxon>Pseudomonas</taxon>
    </lineage>
</organism>
<dbReference type="InterPro" id="IPR046673">
    <property type="entry name" value="ToxA_N"/>
</dbReference>
<feature type="domain" description="Dermonecrotic toxin N-terminal" evidence="1">
    <location>
        <begin position="88"/>
        <end position="377"/>
    </location>
</feature>
<dbReference type="Pfam" id="PF20178">
    <property type="entry name" value="ToxA_N"/>
    <property type="match status" value="1"/>
</dbReference>
<accession>A0A379I8D3</accession>
<sequence>MPNTPSPVSPSLSAVASGYRGVHYDLLKNRVPSWFMQAPKARQEELASHSLQLPAWYRRASPGARLALAAAHTQYREAQNSLEDTLGRIDDVLDFAEPLLKAAIQKRFNLTLDVRQVYFARKYAPKKGRDDFGGFLVFEQSTDSQLNYRYRAVTLLEAALANFDPDEEQRSSCSDCQVITRFSAFDRELIPGFEDLEAQALPILPHEFAQLCRSLDLGARYQEHLKSVLEPQDQARRKALEDQWQAHRRQQFVLSMEVASLQLQLHPGGGSRIKHGISADARKMLEQLLIDPHKATLDGRPVTFAAPTIFGSVLVGPLLIGPDRPGSRRTERLVVYIPNDPQQPLKEYPSGDEFMADLRVRLHSLAYRRFFSQFVPLQEQGRFFQQFNTLYQPEGSTEATTDFALKASPATLVIGEFAITGNLWRELHQAHISKLLADARAVAVTTDDEDREARIRRLEGFLDAVINVFNMAAFVVPGLGPIMLAVGAAQMMSDVFSGIEAYEQDEIREMWRCFSSVALNTAFIATGATVLPQIQWSGHVEGLKRVTLPNGQHALWRPRLDGYELPDSRLRLRPMSEACLGITGNSRCIWRAGTIASSSSPVAIITASSIRHSPMLTSRRYAATAKRPGCMRPISPASGRGQC</sequence>
<protein>
    <submittedName>
        <fullName evidence="2">Leucine-rich repeat-containing protein</fullName>
    </submittedName>
</protein>
<reference evidence="2 3" key="1">
    <citation type="submission" date="2018-06" db="EMBL/GenBank/DDBJ databases">
        <authorList>
            <consortium name="Pathogen Informatics"/>
            <person name="Doyle S."/>
        </authorList>
    </citation>
    <scope>NUCLEOTIDE SEQUENCE [LARGE SCALE GENOMIC DNA]</scope>
    <source>
        <strain evidence="2 3">NCTC10392</strain>
    </source>
</reference>
<name>A0A379I8D3_PSEFL</name>
<evidence type="ECO:0000259" key="1">
    <source>
        <dbReference type="Pfam" id="PF20178"/>
    </source>
</evidence>
<dbReference type="AlphaFoldDB" id="A0A379I8D3"/>
<dbReference type="Proteomes" id="UP000255125">
    <property type="component" value="Unassembled WGS sequence"/>
</dbReference>